<name>A0A7R9YDZ4_9STRA</name>
<dbReference type="AlphaFoldDB" id="A0A7R9YDZ4"/>
<dbReference type="Pfam" id="PF15916">
    <property type="entry name" value="DUF4743"/>
    <property type="match status" value="1"/>
</dbReference>
<dbReference type="InterPro" id="IPR015797">
    <property type="entry name" value="NUDIX_hydrolase-like_dom_sf"/>
</dbReference>
<dbReference type="EMBL" id="HBEA01013267">
    <property type="protein sequence ID" value="CAD8260577.1"/>
    <property type="molecule type" value="Transcribed_RNA"/>
</dbReference>
<gene>
    <name evidence="2" type="ORF">PPYR1160_LOCUS10079</name>
</gene>
<dbReference type="SUPFAM" id="SSF55811">
    <property type="entry name" value="Nudix"/>
    <property type="match status" value="1"/>
</dbReference>
<accession>A0A7R9YDZ4</accession>
<evidence type="ECO:0000313" key="2">
    <source>
        <dbReference type="EMBL" id="CAD8260577.1"/>
    </source>
</evidence>
<dbReference type="PANTHER" id="PTHR13622:SF8">
    <property type="entry name" value="THIAMIN PYROPHOSPHOKINASE 1"/>
    <property type="match status" value="1"/>
</dbReference>
<dbReference type="InterPro" id="IPR000086">
    <property type="entry name" value="NUDIX_hydrolase_dom"/>
</dbReference>
<dbReference type="CDD" id="cd03676">
    <property type="entry name" value="NUDIX_Tnr3_like"/>
    <property type="match status" value="1"/>
</dbReference>
<dbReference type="GO" id="GO:0044715">
    <property type="term" value="F:8-oxo-dGDP phosphatase activity"/>
    <property type="evidence" value="ECO:0007669"/>
    <property type="project" value="UniProtKB-ARBA"/>
</dbReference>
<evidence type="ECO:0000259" key="1">
    <source>
        <dbReference type="PROSITE" id="PS51462"/>
    </source>
</evidence>
<dbReference type="Gene3D" id="3.90.79.10">
    <property type="entry name" value="Nucleoside Triphosphate Pyrophosphohydrolase"/>
    <property type="match status" value="1"/>
</dbReference>
<organism evidence="2">
    <name type="scientific">Pinguiococcus pyrenoidosus</name>
    <dbReference type="NCBI Taxonomy" id="172671"/>
    <lineage>
        <taxon>Eukaryota</taxon>
        <taxon>Sar</taxon>
        <taxon>Stramenopiles</taxon>
        <taxon>Ochrophyta</taxon>
        <taxon>Pinguiophyceae</taxon>
        <taxon>Pinguiochrysidales</taxon>
        <taxon>Pinguiochrysidaceae</taxon>
        <taxon>Pinguiococcus</taxon>
    </lineage>
</organism>
<dbReference type="Pfam" id="PF00293">
    <property type="entry name" value="NUDIX"/>
    <property type="match status" value="1"/>
</dbReference>
<reference evidence="2" key="1">
    <citation type="submission" date="2021-01" db="EMBL/GenBank/DDBJ databases">
        <authorList>
            <person name="Corre E."/>
            <person name="Pelletier E."/>
            <person name="Niang G."/>
            <person name="Scheremetjew M."/>
            <person name="Finn R."/>
            <person name="Kale V."/>
            <person name="Holt S."/>
            <person name="Cochrane G."/>
            <person name="Meng A."/>
            <person name="Brown T."/>
            <person name="Cohen L."/>
        </authorList>
    </citation>
    <scope>NUCLEOTIDE SEQUENCE</scope>
    <source>
        <strain evidence="2">CCMP2078</strain>
    </source>
</reference>
<protein>
    <recommendedName>
        <fullName evidence="1">Nudix hydrolase domain-containing protein</fullName>
    </recommendedName>
</protein>
<dbReference type="PROSITE" id="PS51462">
    <property type="entry name" value="NUDIX"/>
    <property type="match status" value="1"/>
</dbReference>
<sequence>MDTITKQQLMQQFLQRVDENRDMKGLEAAKDFKPLRVEGFAEPVGFVPAKMAPRFAAFEHVFQLGEDGGLLVLPSLKTMEQRTEAVREVTGVLREEGLVKGWRDELVVVTEAFDAPPAFLIERACLPIIGARGYGVHINGYVEDPATGEILLWVATRAKDKPTWPGMLDHIVAGQQPYGLSPMENVVKECYEEAGIAEPLAKAAVAVGAVSYNTVNSNGELKRDALFCFDLKLPSDFVPQCQDGEVESFELWPLSRVASAIAGGEANMYKPNCNLVVLDFLVRQGYIEADWPLYLRLVASLRNPTSQ</sequence>
<feature type="domain" description="Nudix hydrolase" evidence="1">
    <location>
        <begin position="133"/>
        <end position="274"/>
    </location>
</feature>
<dbReference type="FunFam" id="3.90.79.10:FF:000019">
    <property type="entry name" value="Thiamin pyrophosphokinase, putative"/>
    <property type="match status" value="1"/>
</dbReference>
<dbReference type="InterPro" id="IPR031804">
    <property type="entry name" value="DUF4743"/>
</dbReference>
<dbReference type="PANTHER" id="PTHR13622">
    <property type="entry name" value="THIAMIN PYROPHOSPHOKINASE"/>
    <property type="match status" value="1"/>
</dbReference>
<proteinExistence type="predicted"/>